<evidence type="ECO:0000313" key="5">
    <source>
        <dbReference type="Proteomes" id="UP001195483"/>
    </source>
</evidence>
<keyword evidence="1 2" id="KW-0238">DNA-binding</keyword>
<feature type="compositionally biased region" description="Acidic residues" evidence="3">
    <location>
        <begin position="186"/>
        <end position="195"/>
    </location>
</feature>
<dbReference type="SUPFAM" id="SSF50249">
    <property type="entry name" value="Nucleic acid-binding proteins"/>
    <property type="match status" value="1"/>
</dbReference>
<gene>
    <name evidence="4" type="ORF">CHS0354_036635</name>
</gene>
<evidence type="ECO:0008006" key="6">
    <source>
        <dbReference type="Google" id="ProtNLM"/>
    </source>
</evidence>
<dbReference type="PANTHER" id="PTHR10302:SF0">
    <property type="entry name" value="SINGLE-STRANDED DNA-BINDING PROTEIN, MITOCHONDRIAL"/>
    <property type="match status" value="1"/>
</dbReference>
<comment type="caution">
    <text evidence="4">The sequence shown here is derived from an EMBL/GenBank/DDBJ whole genome shotgun (WGS) entry which is preliminary data.</text>
</comment>
<keyword evidence="5" id="KW-1185">Reference proteome</keyword>
<dbReference type="InterPro" id="IPR000424">
    <property type="entry name" value="Primosome_PriB/ssb"/>
</dbReference>
<evidence type="ECO:0000256" key="3">
    <source>
        <dbReference type="SAM" id="MobiDB-lite"/>
    </source>
</evidence>
<organism evidence="4 5">
    <name type="scientific">Potamilus streckersoni</name>
    <dbReference type="NCBI Taxonomy" id="2493646"/>
    <lineage>
        <taxon>Eukaryota</taxon>
        <taxon>Metazoa</taxon>
        <taxon>Spiralia</taxon>
        <taxon>Lophotrochozoa</taxon>
        <taxon>Mollusca</taxon>
        <taxon>Bivalvia</taxon>
        <taxon>Autobranchia</taxon>
        <taxon>Heteroconchia</taxon>
        <taxon>Palaeoheterodonta</taxon>
        <taxon>Unionida</taxon>
        <taxon>Unionoidea</taxon>
        <taxon>Unionidae</taxon>
        <taxon>Ambleminae</taxon>
        <taxon>Lampsilini</taxon>
        <taxon>Potamilus</taxon>
    </lineage>
</organism>
<evidence type="ECO:0000313" key="4">
    <source>
        <dbReference type="EMBL" id="KAK3596796.1"/>
    </source>
</evidence>
<dbReference type="Gene3D" id="2.40.50.140">
    <property type="entry name" value="Nucleic acid-binding proteins"/>
    <property type="match status" value="1"/>
</dbReference>
<dbReference type="CDD" id="cd04496">
    <property type="entry name" value="SSB_OBF"/>
    <property type="match status" value="1"/>
</dbReference>
<reference evidence="4" key="2">
    <citation type="journal article" date="2021" name="Genome Biol. Evol.">
        <title>Developing a high-quality reference genome for a parasitic bivalve with doubly uniparental inheritance (Bivalvia: Unionida).</title>
        <authorList>
            <person name="Smith C.H."/>
        </authorList>
    </citation>
    <scope>NUCLEOTIDE SEQUENCE</scope>
    <source>
        <strain evidence="4">CHS0354</strain>
        <tissue evidence="4">Mantle</tissue>
    </source>
</reference>
<dbReference type="InterPro" id="IPR012340">
    <property type="entry name" value="NA-bd_OB-fold"/>
</dbReference>
<proteinExistence type="predicted"/>
<protein>
    <recommendedName>
        <fullName evidence="6">Single-stranded DNA-binding protein</fullName>
    </recommendedName>
</protein>
<accession>A0AAE0SRE4</accession>
<dbReference type="Proteomes" id="UP001195483">
    <property type="component" value="Unassembled WGS sequence"/>
</dbReference>
<sequence>MLRNLFKQFAAVTGRTITRSYCAEAEEIPRRGREKYVNTVTLLGRVGRDAEMRGIGENQVLVFSLATNPNYDTGADRTAWHRILVSNFRVRDSLANRVEKGDRLLVIGRIQYDQYTDAQQTKRTATTIVANDVIVVSKRRQQRNFSGEDDDLEDVTRGRQQRRFAGNEEDAEDFDKGRQQRKFSGGEEDVEEEDDSVKRTR</sequence>
<dbReference type="Pfam" id="PF00436">
    <property type="entry name" value="SSB"/>
    <property type="match status" value="1"/>
</dbReference>
<reference evidence="4" key="3">
    <citation type="submission" date="2023-05" db="EMBL/GenBank/DDBJ databases">
        <authorList>
            <person name="Smith C.H."/>
        </authorList>
    </citation>
    <scope>NUCLEOTIDE SEQUENCE</scope>
    <source>
        <strain evidence="4">CHS0354</strain>
        <tissue evidence="4">Mantle</tissue>
    </source>
</reference>
<reference evidence="4" key="1">
    <citation type="journal article" date="2021" name="Genome Biol. Evol.">
        <title>A High-Quality Reference Genome for a Parasitic Bivalve with Doubly Uniparental Inheritance (Bivalvia: Unionida).</title>
        <authorList>
            <person name="Smith C.H."/>
        </authorList>
    </citation>
    <scope>NUCLEOTIDE SEQUENCE</scope>
    <source>
        <strain evidence="4">CHS0354</strain>
    </source>
</reference>
<evidence type="ECO:0000256" key="2">
    <source>
        <dbReference type="PROSITE-ProRule" id="PRU00252"/>
    </source>
</evidence>
<dbReference type="EMBL" id="JAEAOA010002144">
    <property type="protein sequence ID" value="KAK3596796.1"/>
    <property type="molecule type" value="Genomic_DNA"/>
</dbReference>
<dbReference type="PROSITE" id="PS50935">
    <property type="entry name" value="SSB"/>
    <property type="match status" value="1"/>
</dbReference>
<name>A0AAE0SRE4_9BIVA</name>
<dbReference type="GO" id="GO:0006264">
    <property type="term" value="P:mitochondrial DNA replication"/>
    <property type="evidence" value="ECO:0007669"/>
    <property type="project" value="TreeGrafter"/>
</dbReference>
<dbReference type="NCBIfam" id="TIGR00621">
    <property type="entry name" value="ssb"/>
    <property type="match status" value="1"/>
</dbReference>
<dbReference type="AlphaFoldDB" id="A0AAE0SRE4"/>
<feature type="region of interest" description="Disordered" evidence="3">
    <location>
        <begin position="142"/>
        <end position="201"/>
    </location>
</feature>
<dbReference type="GO" id="GO:0042645">
    <property type="term" value="C:mitochondrial nucleoid"/>
    <property type="evidence" value="ECO:0007669"/>
    <property type="project" value="TreeGrafter"/>
</dbReference>
<dbReference type="GO" id="GO:0003697">
    <property type="term" value="F:single-stranded DNA binding"/>
    <property type="evidence" value="ECO:0007669"/>
    <property type="project" value="InterPro"/>
</dbReference>
<evidence type="ECO:0000256" key="1">
    <source>
        <dbReference type="ARBA" id="ARBA00023125"/>
    </source>
</evidence>
<dbReference type="InterPro" id="IPR011344">
    <property type="entry name" value="ssDNA-bd"/>
</dbReference>
<dbReference type="PANTHER" id="PTHR10302">
    <property type="entry name" value="SINGLE-STRANDED DNA-BINDING PROTEIN"/>
    <property type="match status" value="1"/>
</dbReference>